<feature type="region of interest" description="Disordered" evidence="1">
    <location>
        <begin position="1"/>
        <end position="86"/>
    </location>
</feature>
<protein>
    <submittedName>
        <fullName evidence="2">Uncharacterized protein</fullName>
    </submittedName>
</protein>
<name>A0AA88VFI5_9ASTE</name>
<keyword evidence="3" id="KW-1185">Reference proteome</keyword>
<dbReference type="EMBL" id="JAVXUP010001833">
    <property type="protein sequence ID" value="KAK3007720.1"/>
    <property type="molecule type" value="Genomic_DNA"/>
</dbReference>
<evidence type="ECO:0000313" key="3">
    <source>
        <dbReference type="Proteomes" id="UP001188597"/>
    </source>
</evidence>
<accession>A0AA88VFI5</accession>
<comment type="caution">
    <text evidence="2">The sequence shown here is derived from an EMBL/GenBank/DDBJ whole genome shotgun (WGS) entry which is preliminary data.</text>
</comment>
<reference evidence="2" key="1">
    <citation type="submission" date="2022-12" db="EMBL/GenBank/DDBJ databases">
        <title>Draft genome assemblies for two species of Escallonia (Escalloniales).</title>
        <authorList>
            <person name="Chanderbali A."/>
            <person name="Dervinis C."/>
            <person name="Anghel I."/>
            <person name="Soltis D."/>
            <person name="Soltis P."/>
            <person name="Zapata F."/>
        </authorList>
    </citation>
    <scope>NUCLEOTIDE SEQUENCE</scope>
    <source>
        <strain evidence="2">UCBG64.0493</strain>
        <tissue evidence="2">Leaf</tissue>
    </source>
</reference>
<sequence length="86" mass="9881">MDDLIHKDHDRDQSLEPSSEVYAIKTIRRNKEADRRRGFNSSGTTSASYHRGLTQHYAIHHDQKQQHLQATARPTEITTLDKGSKP</sequence>
<feature type="compositionally biased region" description="Polar residues" evidence="1">
    <location>
        <begin position="39"/>
        <end position="48"/>
    </location>
</feature>
<gene>
    <name evidence="2" type="ORF">RJ639_014253</name>
</gene>
<dbReference type="Proteomes" id="UP001188597">
    <property type="component" value="Unassembled WGS sequence"/>
</dbReference>
<evidence type="ECO:0000313" key="2">
    <source>
        <dbReference type="EMBL" id="KAK3007720.1"/>
    </source>
</evidence>
<evidence type="ECO:0000256" key="1">
    <source>
        <dbReference type="SAM" id="MobiDB-lite"/>
    </source>
</evidence>
<dbReference type="AlphaFoldDB" id="A0AA88VFI5"/>
<organism evidence="2 3">
    <name type="scientific">Escallonia herrerae</name>
    <dbReference type="NCBI Taxonomy" id="1293975"/>
    <lineage>
        <taxon>Eukaryota</taxon>
        <taxon>Viridiplantae</taxon>
        <taxon>Streptophyta</taxon>
        <taxon>Embryophyta</taxon>
        <taxon>Tracheophyta</taxon>
        <taxon>Spermatophyta</taxon>
        <taxon>Magnoliopsida</taxon>
        <taxon>eudicotyledons</taxon>
        <taxon>Gunneridae</taxon>
        <taxon>Pentapetalae</taxon>
        <taxon>asterids</taxon>
        <taxon>campanulids</taxon>
        <taxon>Escalloniales</taxon>
        <taxon>Escalloniaceae</taxon>
        <taxon>Escallonia</taxon>
    </lineage>
</organism>
<proteinExistence type="predicted"/>
<feature type="compositionally biased region" description="Basic and acidic residues" evidence="1">
    <location>
        <begin position="1"/>
        <end position="14"/>
    </location>
</feature>